<dbReference type="PANTHER" id="PTHR10443:SF12">
    <property type="entry name" value="DIPEPTIDASE"/>
    <property type="match status" value="1"/>
</dbReference>
<accession>A0ABU2RY29</accession>
<dbReference type="PROSITE" id="PS51365">
    <property type="entry name" value="RENAL_DIPEPTIDASE_2"/>
    <property type="match status" value="1"/>
</dbReference>
<dbReference type="RefSeq" id="WP_311615616.1">
    <property type="nucleotide sequence ID" value="NZ_JAVREV010000002.1"/>
</dbReference>
<protein>
    <submittedName>
        <fullName evidence="1">Dipeptidase</fullName>
        <ecNumber evidence="1">3.4.13.19</ecNumber>
    </submittedName>
</protein>
<gene>
    <name evidence="1" type="ORF">RM779_03380</name>
</gene>
<dbReference type="Gene3D" id="3.20.20.140">
    <property type="entry name" value="Metal-dependent hydrolases"/>
    <property type="match status" value="1"/>
</dbReference>
<dbReference type="CDD" id="cd01301">
    <property type="entry name" value="rDP_like"/>
    <property type="match status" value="1"/>
</dbReference>
<comment type="caution">
    <text evidence="1">The sequence shown here is derived from an EMBL/GenBank/DDBJ whole genome shotgun (WGS) entry which is preliminary data.</text>
</comment>
<keyword evidence="1" id="KW-0378">Hydrolase</keyword>
<reference evidence="2" key="1">
    <citation type="submission" date="2023-07" db="EMBL/GenBank/DDBJ databases">
        <title>30 novel species of actinomycetes from the DSMZ collection.</title>
        <authorList>
            <person name="Nouioui I."/>
        </authorList>
    </citation>
    <scope>NUCLEOTIDE SEQUENCE [LARGE SCALE GENOMIC DNA]</scope>
    <source>
        <strain evidence="2">DSM 41886</strain>
    </source>
</reference>
<keyword evidence="1" id="KW-0645">Protease</keyword>
<dbReference type="GO" id="GO:0016805">
    <property type="term" value="F:dipeptidase activity"/>
    <property type="evidence" value="ECO:0007669"/>
    <property type="project" value="UniProtKB-KW"/>
</dbReference>
<dbReference type="Proteomes" id="UP001183615">
    <property type="component" value="Unassembled WGS sequence"/>
</dbReference>
<dbReference type="SUPFAM" id="SSF51556">
    <property type="entry name" value="Metallo-dependent hydrolases"/>
    <property type="match status" value="1"/>
</dbReference>
<dbReference type="InterPro" id="IPR032466">
    <property type="entry name" value="Metal_Hydrolase"/>
</dbReference>
<evidence type="ECO:0000313" key="2">
    <source>
        <dbReference type="Proteomes" id="UP001183615"/>
    </source>
</evidence>
<sequence>MSAAGHEDLLSLASELLAEHPVVDGHNDLPWALREQVRYDLGRRDIAADQSAHLHTDLPRLRAGGVGAQFWSVYVRTDLIGDSAVSACLEQVDVVAALIDRYPAHLRRALTADDMAAARAEGRIASLMGAEGGHSINNSLGTLRAFHRLGVRYMTLTHNDTIDWADSATDEPRHDGLSAFGEEVVREMNRIGMLVDLSHVAPATMRDALRVTAAPVLFSHSSARAVCDHPRNIPDDVLAALPANGGVAMVTFVPNFVLPAAMEWAARAAVNMEAHGLHRLDMSERAMAVHRAFEAEHPRPRATVADIADHLDHMREVAGIDHIGIGGDYDGTAFMPDGLESVAGYPRLIAELLARRWSPADVAKLTWHNAVRVLGDAEAVARDLSAHRGPSLATIEQLDSPFVPRSTGSRR</sequence>
<dbReference type="PANTHER" id="PTHR10443">
    <property type="entry name" value="MICROSOMAL DIPEPTIDASE"/>
    <property type="match status" value="1"/>
</dbReference>
<name>A0ABU2RY29_9ACTN</name>
<proteinExistence type="predicted"/>
<organism evidence="1 2">
    <name type="scientific">Streptomyces johnsoniae</name>
    <dbReference type="NCBI Taxonomy" id="3075532"/>
    <lineage>
        <taxon>Bacteria</taxon>
        <taxon>Bacillati</taxon>
        <taxon>Actinomycetota</taxon>
        <taxon>Actinomycetes</taxon>
        <taxon>Kitasatosporales</taxon>
        <taxon>Streptomycetaceae</taxon>
        <taxon>Streptomyces</taxon>
    </lineage>
</organism>
<dbReference type="EMBL" id="JAVREV010000002">
    <property type="protein sequence ID" value="MDT0441643.1"/>
    <property type="molecule type" value="Genomic_DNA"/>
</dbReference>
<dbReference type="EC" id="3.4.13.19" evidence="1"/>
<evidence type="ECO:0000313" key="1">
    <source>
        <dbReference type="EMBL" id="MDT0441643.1"/>
    </source>
</evidence>
<keyword evidence="1" id="KW-0224">Dipeptidase</keyword>
<dbReference type="InterPro" id="IPR008257">
    <property type="entry name" value="Pept_M19"/>
</dbReference>
<dbReference type="Pfam" id="PF01244">
    <property type="entry name" value="Peptidase_M19"/>
    <property type="match status" value="1"/>
</dbReference>
<keyword evidence="2" id="KW-1185">Reference proteome</keyword>